<dbReference type="NCBIfam" id="TIGR00254">
    <property type="entry name" value="GGDEF"/>
    <property type="match status" value="1"/>
</dbReference>
<evidence type="ECO:0000313" key="8">
    <source>
        <dbReference type="Proteomes" id="UP000218899"/>
    </source>
</evidence>
<dbReference type="Gene3D" id="3.30.70.270">
    <property type="match status" value="1"/>
</dbReference>
<evidence type="ECO:0000256" key="1">
    <source>
        <dbReference type="ARBA" id="ARBA00001946"/>
    </source>
</evidence>
<dbReference type="PROSITE" id="PS50885">
    <property type="entry name" value="HAMP"/>
    <property type="match status" value="1"/>
</dbReference>
<keyword evidence="8" id="KW-1185">Reference proteome</keyword>
<name>A0A1B4V9G7_9GAMM</name>
<proteinExistence type="predicted"/>
<dbReference type="InterPro" id="IPR043128">
    <property type="entry name" value="Rev_trsase/Diguanyl_cyclase"/>
</dbReference>
<sequence>MFGLHTYRARLVIYVGLLLAFLLGVLSFSYYSSRGVIRGEAERNVARVAQQIEGQMAREARDLLERVKMVRDNSSLVEYIHVVLWLGTDGGAVRELYQRQFGWLPVHRVVLLAPDGRPLLGGEHADLAARLSALNRGDPPDGHFYFRGARGLELVAYATVRYRSQVLGIAAITRAIDRAWLLAAREAGGGQLFLVEDGRIALGTGDASFTGLGFAPAGNAITLRDEGYLVRPIAFAASPAALPTLWFGLSDAELLRQLTEQRNVILGLAIAGSLGILLVGFMLLRNFSAPLTRLVGVMQAVSEGRFPEVGETSARDEFGYLLNRFSAMVASLREKQEEIRRVHTQLAEQATTDALTGFYNRRYLYELYPKLWSEALRSDQHLVVLLIDLDLFKQINDRHGHMAGDEVLRHFARALRDSCRVSDFVFRMGGEEFLVLNHGDLDGAQVQAEKIRAAVERVAVTHEKGSIRVTASIGVARAERVDGLNSLSAVLRRADTALYAAKQAGRNRVAVAEAPACA</sequence>
<evidence type="ECO:0000256" key="3">
    <source>
        <dbReference type="ARBA" id="ARBA00034247"/>
    </source>
</evidence>
<feature type="transmembrane region" description="Helical" evidence="4">
    <location>
        <begin position="12"/>
        <end position="31"/>
    </location>
</feature>
<feature type="domain" description="HAMP" evidence="5">
    <location>
        <begin position="285"/>
        <end position="337"/>
    </location>
</feature>
<evidence type="ECO:0000259" key="5">
    <source>
        <dbReference type="PROSITE" id="PS50885"/>
    </source>
</evidence>
<dbReference type="SUPFAM" id="SSF158472">
    <property type="entry name" value="HAMP domain-like"/>
    <property type="match status" value="1"/>
</dbReference>
<dbReference type="InterPro" id="IPR000160">
    <property type="entry name" value="GGDEF_dom"/>
</dbReference>
<dbReference type="GO" id="GO:0052621">
    <property type="term" value="F:diguanylate cyclase activity"/>
    <property type="evidence" value="ECO:0007669"/>
    <property type="project" value="UniProtKB-EC"/>
</dbReference>
<dbReference type="SMART" id="SM00304">
    <property type="entry name" value="HAMP"/>
    <property type="match status" value="1"/>
</dbReference>
<protein>
    <recommendedName>
        <fullName evidence="2">diguanylate cyclase</fullName>
        <ecNumber evidence="2">2.7.7.65</ecNumber>
    </recommendedName>
</protein>
<evidence type="ECO:0000313" key="7">
    <source>
        <dbReference type="EMBL" id="BAU49302.1"/>
    </source>
</evidence>
<dbReference type="FunFam" id="3.30.70.270:FF:000001">
    <property type="entry name" value="Diguanylate cyclase domain protein"/>
    <property type="match status" value="1"/>
</dbReference>
<dbReference type="InterPro" id="IPR029787">
    <property type="entry name" value="Nucleotide_cyclase"/>
</dbReference>
<dbReference type="Pfam" id="PF00990">
    <property type="entry name" value="GGDEF"/>
    <property type="match status" value="1"/>
</dbReference>
<comment type="cofactor">
    <cofactor evidence="1">
        <name>Mg(2+)</name>
        <dbReference type="ChEBI" id="CHEBI:18420"/>
    </cofactor>
</comment>
<evidence type="ECO:0000256" key="2">
    <source>
        <dbReference type="ARBA" id="ARBA00012528"/>
    </source>
</evidence>
<dbReference type="PANTHER" id="PTHR45138">
    <property type="entry name" value="REGULATORY COMPONENTS OF SENSORY TRANSDUCTION SYSTEM"/>
    <property type="match status" value="1"/>
</dbReference>
<accession>A0A1B4V9G7</accession>
<dbReference type="CDD" id="cd01949">
    <property type="entry name" value="GGDEF"/>
    <property type="match status" value="1"/>
</dbReference>
<dbReference type="GO" id="GO:0007165">
    <property type="term" value="P:signal transduction"/>
    <property type="evidence" value="ECO:0007669"/>
    <property type="project" value="InterPro"/>
</dbReference>
<dbReference type="GO" id="GO:0043709">
    <property type="term" value="P:cell adhesion involved in single-species biofilm formation"/>
    <property type="evidence" value="ECO:0007669"/>
    <property type="project" value="TreeGrafter"/>
</dbReference>
<dbReference type="EMBL" id="AP014936">
    <property type="protein sequence ID" value="BAU49302.1"/>
    <property type="molecule type" value="Genomic_DNA"/>
</dbReference>
<organism evidence="7 8">
    <name type="scientific">Sulfurifustis variabilis</name>
    <dbReference type="NCBI Taxonomy" id="1675686"/>
    <lineage>
        <taxon>Bacteria</taxon>
        <taxon>Pseudomonadati</taxon>
        <taxon>Pseudomonadota</taxon>
        <taxon>Gammaproteobacteria</taxon>
        <taxon>Acidiferrobacterales</taxon>
        <taxon>Acidiferrobacteraceae</taxon>
        <taxon>Sulfurifustis</taxon>
    </lineage>
</organism>
<dbReference type="Proteomes" id="UP000218899">
    <property type="component" value="Chromosome"/>
</dbReference>
<dbReference type="InterPro" id="IPR003660">
    <property type="entry name" value="HAMP_dom"/>
</dbReference>
<dbReference type="AlphaFoldDB" id="A0A1B4V9G7"/>
<dbReference type="KEGG" id="sva:SVA_2754"/>
<evidence type="ECO:0000256" key="4">
    <source>
        <dbReference type="SAM" id="Phobius"/>
    </source>
</evidence>
<keyword evidence="4" id="KW-0472">Membrane</keyword>
<comment type="catalytic activity">
    <reaction evidence="3">
        <text>2 GTP = 3',3'-c-di-GMP + 2 diphosphate</text>
        <dbReference type="Rhea" id="RHEA:24898"/>
        <dbReference type="ChEBI" id="CHEBI:33019"/>
        <dbReference type="ChEBI" id="CHEBI:37565"/>
        <dbReference type="ChEBI" id="CHEBI:58805"/>
        <dbReference type="EC" id="2.7.7.65"/>
    </reaction>
</comment>
<dbReference type="GO" id="GO:0005886">
    <property type="term" value="C:plasma membrane"/>
    <property type="evidence" value="ECO:0007669"/>
    <property type="project" value="TreeGrafter"/>
</dbReference>
<dbReference type="SMART" id="SM00267">
    <property type="entry name" value="GGDEF"/>
    <property type="match status" value="1"/>
</dbReference>
<reference evidence="7 8" key="1">
    <citation type="submission" date="2015-08" db="EMBL/GenBank/DDBJ databases">
        <title>Complete genome sequence of Sulfurifustis variabilis.</title>
        <authorList>
            <person name="Miura A."/>
            <person name="Kojima H."/>
            <person name="Fukui M."/>
        </authorList>
    </citation>
    <scope>NUCLEOTIDE SEQUENCE [LARGE SCALE GENOMIC DNA]</scope>
    <source>
        <strain evidence="8">skN76</strain>
    </source>
</reference>
<dbReference type="PANTHER" id="PTHR45138:SF9">
    <property type="entry name" value="DIGUANYLATE CYCLASE DGCM-RELATED"/>
    <property type="match status" value="1"/>
</dbReference>
<dbReference type="Gene3D" id="6.10.340.10">
    <property type="match status" value="1"/>
</dbReference>
<feature type="domain" description="GGDEF" evidence="6">
    <location>
        <begin position="380"/>
        <end position="514"/>
    </location>
</feature>
<dbReference type="CDD" id="cd06225">
    <property type="entry name" value="HAMP"/>
    <property type="match status" value="1"/>
</dbReference>
<dbReference type="EC" id="2.7.7.65" evidence="2"/>
<dbReference type="RefSeq" id="WP_096461723.1">
    <property type="nucleotide sequence ID" value="NZ_AP014936.1"/>
</dbReference>
<dbReference type="GO" id="GO:1902201">
    <property type="term" value="P:negative regulation of bacterial-type flagellum-dependent cell motility"/>
    <property type="evidence" value="ECO:0007669"/>
    <property type="project" value="TreeGrafter"/>
</dbReference>
<dbReference type="Pfam" id="PF00672">
    <property type="entry name" value="HAMP"/>
    <property type="match status" value="1"/>
</dbReference>
<keyword evidence="4" id="KW-0812">Transmembrane</keyword>
<dbReference type="OrthoDB" id="9803824at2"/>
<dbReference type="PROSITE" id="PS50887">
    <property type="entry name" value="GGDEF"/>
    <property type="match status" value="1"/>
</dbReference>
<feature type="transmembrane region" description="Helical" evidence="4">
    <location>
        <begin position="264"/>
        <end position="284"/>
    </location>
</feature>
<keyword evidence="4" id="KW-1133">Transmembrane helix</keyword>
<dbReference type="InterPro" id="IPR050469">
    <property type="entry name" value="Diguanylate_Cyclase"/>
</dbReference>
<evidence type="ECO:0000259" key="6">
    <source>
        <dbReference type="PROSITE" id="PS50887"/>
    </source>
</evidence>
<dbReference type="SUPFAM" id="SSF55073">
    <property type="entry name" value="Nucleotide cyclase"/>
    <property type="match status" value="1"/>
</dbReference>
<gene>
    <name evidence="7" type="ORF">SVA_2754</name>
</gene>